<dbReference type="EMBL" id="CP093846">
    <property type="protein sequence ID" value="UNS95102.1"/>
    <property type="molecule type" value="Genomic_DNA"/>
</dbReference>
<accession>A0ABY3XKZ6</accession>
<name>A0ABY3XKZ6_9ACTN</name>
<dbReference type="Gene3D" id="1.10.600.10">
    <property type="entry name" value="Farnesyl Diphosphate Synthase"/>
    <property type="match status" value="1"/>
</dbReference>
<sequence length="210" mass="22600">MAGWLAPGADPAELGLLAQWSAVIALVDDVFDRHGQSPERVGTVLDELLDVLGAGDGNRCPMPAPPTVRVLAELWERTTRAARPGWRQYFLALYRDFAEAPRTETRLRARGARLGLDDYLALRRRTVTVLPVLAVVERTLPPAGELDGLRDAAADIIAWTNDLRSAPREEAEGTENLVAVLACGTAGYEASGTGTPARGLGRMCRGRAST</sequence>
<reference evidence="1 2" key="1">
    <citation type="journal article" date="2023" name="Microbiol. Spectr.">
        <title>Synergy between Genome Mining, Metabolomics, and Bioinformatics Uncovers Antibacterial Chlorinated Carbazole Alkaloids and Their Biosynthetic Gene Cluster from Streptomyces tubbatahanensis sp. nov., a Novel Actinomycete Isolated from Sulu Sea, Philippines.</title>
        <authorList>
            <person name="Tenebro C.P."/>
            <person name="Trono D.J.V.L."/>
            <person name="Balida L.A.P."/>
            <person name="Bayog L.K.A."/>
            <person name="Bruna J.R."/>
            <person name="Sabido E.M."/>
            <person name="Caspe D.P.C."/>
            <person name="de Los Santos E.L.C."/>
            <person name="Saludes J.P."/>
            <person name="Dalisay D.S."/>
        </authorList>
    </citation>
    <scope>NUCLEOTIDE SEQUENCE [LARGE SCALE GENOMIC DNA]</scope>
    <source>
        <strain evidence="1 2">DSD3025</strain>
    </source>
</reference>
<evidence type="ECO:0000313" key="2">
    <source>
        <dbReference type="Proteomes" id="UP001202244"/>
    </source>
</evidence>
<organism evidence="1 2">
    <name type="scientific">Streptomyces tubbatahanensis</name>
    <dbReference type="NCBI Taxonomy" id="2923272"/>
    <lineage>
        <taxon>Bacteria</taxon>
        <taxon>Bacillati</taxon>
        <taxon>Actinomycetota</taxon>
        <taxon>Actinomycetes</taxon>
        <taxon>Kitasatosporales</taxon>
        <taxon>Streptomycetaceae</taxon>
        <taxon>Streptomyces</taxon>
    </lineage>
</organism>
<gene>
    <name evidence="1" type="ORF">MMF93_00465</name>
</gene>
<dbReference type="SUPFAM" id="SSF48576">
    <property type="entry name" value="Terpenoid synthases"/>
    <property type="match status" value="1"/>
</dbReference>
<evidence type="ECO:0000313" key="1">
    <source>
        <dbReference type="EMBL" id="UNS95102.1"/>
    </source>
</evidence>
<proteinExistence type="predicted"/>
<dbReference type="Pfam" id="PF19086">
    <property type="entry name" value="Terpene_syn_C_2"/>
    <property type="match status" value="1"/>
</dbReference>
<protein>
    <submittedName>
        <fullName evidence="1">Terpene synthase family protein</fullName>
    </submittedName>
</protein>
<dbReference type="Proteomes" id="UP001202244">
    <property type="component" value="Chromosome"/>
</dbReference>
<dbReference type="InterPro" id="IPR008949">
    <property type="entry name" value="Isoprenoid_synthase_dom_sf"/>
</dbReference>
<dbReference type="RefSeq" id="WP_242748473.1">
    <property type="nucleotide sequence ID" value="NZ_CP093846.1"/>
</dbReference>
<keyword evidence="2" id="KW-1185">Reference proteome</keyword>